<dbReference type="AlphaFoldDB" id="A0A4Z2IZK3"/>
<dbReference type="Proteomes" id="UP000314294">
    <property type="component" value="Unassembled WGS sequence"/>
</dbReference>
<reference evidence="2 3" key="1">
    <citation type="submission" date="2019-03" db="EMBL/GenBank/DDBJ databases">
        <title>First draft genome of Liparis tanakae, snailfish: a comprehensive survey of snailfish specific genes.</title>
        <authorList>
            <person name="Kim W."/>
            <person name="Song I."/>
            <person name="Jeong J.-H."/>
            <person name="Kim D."/>
            <person name="Kim S."/>
            <person name="Ryu S."/>
            <person name="Song J.Y."/>
            <person name="Lee S.K."/>
        </authorList>
    </citation>
    <scope>NUCLEOTIDE SEQUENCE [LARGE SCALE GENOMIC DNA]</scope>
    <source>
        <tissue evidence="2">Muscle</tissue>
    </source>
</reference>
<keyword evidence="3" id="KW-1185">Reference proteome</keyword>
<name>A0A4Z2IZK3_9TELE</name>
<evidence type="ECO:0000256" key="1">
    <source>
        <dbReference type="SAM" id="MobiDB-lite"/>
    </source>
</evidence>
<dbReference type="EMBL" id="SRLO01000034">
    <property type="protein sequence ID" value="TNN83171.1"/>
    <property type="molecule type" value="Genomic_DNA"/>
</dbReference>
<gene>
    <name evidence="2" type="ORF">EYF80_006504</name>
</gene>
<organism evidence="2 3">
    <name type="scientific">Liparis tanakae</name>
    <name type="common">Tanaka's snailfish</name>
    <dbReference type="NCBI Taxonomy" id="230148"/>
    <lineage>
        <taxon>Eukaryota</taxon>
        <taxon>Metazoa</taxon>
        <taxon>Chordata</taxon>
        <taxon>Craniata</taxon>
        <taxon>Vertebrata</taxon>
        <taxon>Euteleostomi</taxon>
        <taxon>Actinopterygii</taxon>
        <taxon>Neopterygii</taxon>
        <taxon>Teleostei</taxon>
        <taxon>Neoteleostei</taxon>
        <taxon>Acanthomorphata</taxon>
        <taxon>Eupercaria</taxon>
        <taxon>Perciformes</taxon>
        <taxon>Cottioidei</taxon>
        <taxon>Cottales</taxon>
        <taxon>Liparidae</taxon>
        <taxon>Liparis</taxon>
    </lineage>
</organism>
<evidence type="ECO:0000313" key="2">
    <source>
        <dbReference type="EMBL" id="TNN83171.1"/>
    </source>
</evidence>
<sequence length="133" mass="14632">MHLDRGLTSVGLHVLQQVVVELELDATGTTSCKMREQLEVFLVCIKPSDFVIRFDEAYMSRPPVQGGAAHLCGGLSTGEASLLPELVRADADICLADGGGEGSGSRRRRKRRRGRRKRETEMFLSERATECSP</sequence>
<evidence type="ECO:0000313" key="3">
    <source>
        <dbReference type="Proteomes" id="UP000314294"/>
    </source>
</evidence>
<protein>
    <submittedName>
        <fullName evidence="2">Uncharacterized protein</fullName>
    </submittedName>
</protein>
<feature type="region of interest" description="Disordered" evidence="1">
    <location>
        <begin position="96"/>
        <end position="133"/>
    </location>
</feature>
<feature type="compositionally biased region" description="Basic residues" evidence="1">
    <location>
        <begin position="105"/>
        <end position="117"/>
    </location>
</feature>
<proteinExistence type="predicted"/>
<comment type="caution">
    <text evidence="2">The sequence shown here is derived from an EMBL/GenBank/DDBJ whole genome shotgun (WGS) entry which is preliminary data.</text>
</comment>
<accession>A0A4Z2IZK3</accession>